<feature type="chain" id="PRO_5021259630" description="Outer membrane protein beta-barrel domain-containing protein" evidence="2">
    <location>
        <begin position="23"/>
        <end position="354"/>
    </location>
</feature>
<keyword evidence="2" id="KW-0732">Signal</keyword>
<organism evidence="3 4">
    <name type="scientific">Paucihalobacter ruber</name>
    <dbReference type="NCBI Taxonomy" id="2567861"/>
    <lineage>
        <taxon>Bacteria</taxon>
        <taxon>Pseudomonadati</taxon>
        <taxon>Bacteroidota</taxon>
        <taxon>Flavobacteriia</taxon>
        <taxon>Flavobacteriales</taxon>
        <taxon>Flavobacteriaceae</taxon>
        <taxon>Paucihalobacter</taxon>
    </lineage>
</organism>
<evidence type="ECO:0000313" key="3">
    <source>
        <dbReference type="EMBL" id="TPV31979.1"/>
    </source>
</evidence>
<feature type="signal peptide" evidence="2">
    <location>
        <begin position="1"/>
        <end position="22"/>
    </location>
</feature>
<accession>A0A506PEH2</accession>
<evidence type="ECO:0008006" key="5">
    <source>
        <dbReference type="Google" id="ProtNLM"/>
    </source>
</evidence>
<protein>
    <recommendedName>
        <fullName evidence="5">Outer membrane protein beta-barrel domain-containing protein</fullName>
    </recommendedName>
</protein>
<gene>
    <name evidence="3" type="ORF">FJ651_14290</name>
</gene>
<comment type="caution">
    <text evidence="3">The sequence shown here is derived from an EMBL/GenBank/DDBJ whole genome shotgun (WGS) entry which is preliminary data.</text>
</comment>
<dbReference type="Proteomes" id="UP000317332">
    <property type="component" value="Unassembled WGS sequence"/>
</dbReference>
<dbReference type="RefSeq" id="WP_140991288.1">
    <property type="nucleotide sequence ID" value="NZ_VHIQ01000007.1"/>
</dbReference>
<name>A0A506PEH2_9FLAO</name>
<keyword evidence="4" id="KW-1185">Reference proteome</keyword>
<feature type="coiled-coil region" evidence="1">
    <location>
        <begin position="29"/>
        <end position="100"/>
    </location>
</feature>
<evidence type="ECO:0000256" key="2">
    <source>
        <dbReference type="SAM" id="SignalP"/>
    </source>
</evidence>
<proteinExistence type="predicted"/>
<dbReference type="EMBL" id="VHIQ01000007">
    <property type="protein sequence ID" value="TPV31979.1"/>
    <property type="molecule type" value="Genomic_DNA"/>
</dbReference>
<dbReference type="OrthoDB" id="1466811at2"/>
<sequence>MQIITRYFIVFMLAFITQYVNAQQDSVKINNNQVKIEALLKEKEKVESEEKEQLKAEVEAINQRLEKNDITEEEATQLKKEAAEKRALNIENRLAIIDNQIALLARNNSITTKSEFKTPESVPIQTIEKKVEKEYSYGSRTYDDVVFAIGFNNAIIDGQDINDSPYKLGGSGFVELGYAWTTRVFPNSGFLHLKYGASLQWNKLNIKDNQYFVRDGNNIGLEEFPLDLNKAKFRTTNLVFPVHLQFGPGRSVTKTYDDRIIYRQNRFRLGVGGYAGFSIGHMQKLKYKDGSDRIKDKQKGDFNINEFIYGLSGYIAIGDVAVYVKYDLNPIFRNQAVDQNNISIGLRFDVFDVY</sequence>
<reference evidence="3 4" key="1">
    <citation type="submission" date="2019-06" db="EMBL/GenBank/DDBJ databases">
        <title>Flavobacteriaceae Paucihalobacterium erythroidium CWB-1, complete genome.</title>
        <authorList>
            <person name="Wu S."/>
        </authorList>
    </citation>
    <scope>NUCLEOTIDE SEQUENCE [LARGE SCALE GENOMIC DNA]</scope>
    <source>
        <strain evidence="3 4">CWB-1</strain>
    </source>
</reference>
<evidence type="ECO:0000313" key="4">
    <source>
        <dbReference type="Proteomes" id="UP000317332"/>
    </source>
</evidence>
<evidence type="ECO:0000256" key="1">
    <source>
        <dbReference type="SAM" id="Coils"/>
    </source>
</evidence>
<dbReference type="AlphaFoldDB" id="A0A506PEH2"/>
<keyword evidence="1" id="KW-0175">Coiled coil</keyword>